<feature type="domain" description="Transposase IS30-like HTH" evidence="4">
    <location>
        <begin position="15"/>
        <end position="55"/>
    </location>
</feature>
<dbReference type="Proteomes" id="UP001566132">
    <property type="component" value="Unassembled WGS sequence"/>
</dbReference>
<feature type="region of interest" description="Disordered" evidence="3">
    <location>
        <begin position="153"/>
        <end position="176"/>
    </location>
</feature>
<dbReference type="InterPro" id="IPR025246">
    <property type="entry name" value="IS30-like_HTH"/>
</dbReference>
<comment type="subcellular location">
    <subcellularLocation>
        <location evidence="1">Nucleus</location>
    </subcellularLocation>
</comment>
<accession>A0ABD1E727</accession>
<protein>
    <recommendedName>
        <fullName evidence="4">Transposase IS30-like HTH domain-containing protein</fullName>
    </recommendedName>
</protein>
<gene>
    <name evidence="5" type="ORF">ABEB36_012927</name>
</gene>
<dbReference type="Pfam" id="PF13936">
    <property type="entry name" value="HTH_38"/>
    <property type="match status" value="1"/>
</dbReference>
<evidence type="ECO:0000313" key="6">
    <source>
        <dbReference type="Proteomes" id="UP001566132"/>
    </source>
</evidence>
<sequence length="209" mass="24417">MNCNGLGRPIVRRTFLNRDEVVRAVTLFEEGYSVSSIGRKLQRSHSVISRLLSRHREFDVVTRRPYPARERITTPPWNRLQVNTIKKCWKNILNFTENSDDEDPEEDIPLSFLKERYRTETDEQLQEVVNLLNEMDSQAEFSREDIQKWNENYANDQNSNSDDNDGESDAHEDSTEAIKINSSEAVDAFNTVIRWSEENIHNVDDLLVL</sequence>
<dbReference type="InterPro" id="IPR009057">
    <property type="entry name" value="Homeodomain-like_sf"/>
</dbReference>
<name>A0ABD1E727_HYPHA</name>
<dbReference type="SUPFAM" id="SSF46689">
    <property type="entry name" value="Homeodomain-like"/>
    <property type="match status" value="1"/>
</dbReference>
<comment type="caution">
    <text evidence="5">The sequence shown here is derived from an EMBL/GenBank/DDBJ whole genome shotgun (WGS) entry which is preliminary data.</text>
</comment>
<dbReference type="EMBL" id="JBDJPC010000010">
    <property type="protein sequence ID" value="KAL1490195.1"/>
    <property type="molecule type" value="Genomic_DNA"/>
</dbReference>
<organism evidence="5 6">
    <name type="scientific">Hypothenemus hampei</name>
    <name type="common">Coffee berry borer</name>
    <dbReference type="NCBI Taxonomy" id="57062"/>
    <lineage>
        <taxon>Eukaryota</taxon>
        <taxon>Metazoa</taxon>
        <taxon>Ecdysozoa</taxon>
        <taxon>Arthropoda</taxon>
        <taxon>Hexapoda</taxon>
        <taxon>Insecta</taxon>
        <taxon>Pterygota</taxon>
        <taxon>Neoptera</taxon>
        <taxon>Endopterygota</taxon>
        <taxon>Coleoptera</taxon>
        <taxon>Polyphaga</taxon>
        <taxon>Cucujiformia</taxon>
        <taxon>Curculionidae</taxon>
        <taxon>Scolytinae</taxon>
        <taxon>Hypothenemus</taxon>
    </lineage>
</organism>
<feature type="coiled-coil region" evidence="2">
    <location>
        <begin position="114"/>
        <end position="152"/>
    </location>
</feature>
<proteinExistence type="predicted"/>
<keyword evidence="2" id="KW-0175">Coiled coil</keyword>
<dbReference type="AlphaFoldDB" id="A0ABD1E727"/>
<evidence type="ECO:0000313" key="5">
    <source>
        <dbReference type="EMBL" id="KAL1490195.1"/>
    </source>
</evidence>
<evidence type="ECO:0000256" key="3">
    <source>
        <dbReference type="SAM" id="MobiDB-lite"/>
    </source>
</evidence>
<reference evidence="5 6" key="1">
    <citation type="submission" date="2024-05" db="EMBL/GenBank/DDBJ databases">
        <title>Genetic variation in Jamaican populations of the coffee berry borer (Hypothenemus hampei).</title>
        <authorList>
            <person name="Errbii M."/>
            <person name="Myrie A."/>
        </authorList>
    </citation>
    <scope>NUCLEOTIDE SEQUENCE [LARGE SCALE GENOMIC DNA]</scope>
    <source>
        <strain evidence="5">JA-Hopewell-2020-01-JO</strain>
        <tissue evidence="5">Whole body</tissue>
    </source>
</reference>
<keyword evidence="6" id="KW-1185">Reference proteome</keyword>
<evidence type="ECO:0000256" key="1">
    <source>
        <dbReference type="ARBA" id="ARBA00004123"/>
    </source>
</evidence>
<dbReference type="GO" id="GO:0005634">
    <property type="term" value="C:nucleus"/>
    <property type="evidence" value="ECO:0007669"/>
    <property type="project" value="UniProtKB-SubCell"/>
</dbReference>
<evidence type="ECO:0000259" key="4">
    <source>
        <dbReference type="Pfam" id="PF13936"/>
    </source>
</evidence>
<evidence type="ECO:0000256" key="2">
    <source>
        <dbReference type="SAM" id="Coils"/>
    </source>
</evidence>